<dbReference type="Pfam" id="PF04909">
    <property type="entry name" value="Amidohydro_2"/>
    <property type="match status" value="1"/>
</dbReference>
<dbReference type="GO" id="GO:0016787">
    <property type="term" value="F:hydrolase activity"/>
    <property type="evidence" value="ECO:0007669"/>
    <property type="project" value="InterPro"/>
</dbReference>
<gene>
    <name evidence="3" type="ORF">H9962_05465</name>
</gene>
<evidence type="ECO:0000313" key="3">
    <source>
        <dbReference type="EMBL" id="HJA08621.1"/>
    </source>
</evidence>
<reference evidence="3" key="1">
    <citation type="journal article" date="2021" name="PeerJ">
        <title>Extensive microbial diversity within the chicken gut microbiome revealed by metagenomics and culture.</title>
        <authorList>
            <person name="Gilroy R."/>
            <person name="Ravi A."/>
            <person name="Getino M."/>
            <person name="Pursley I."/>
            <person name="Horton D.L."/>
            <person name="Alikhan N.F."/>
            <person name="Baker D."/>
            <person name="Gharbi K."/>
            <person name="Hall N."/>
            <person name="Watson M."/>
            <person name="Adriaenssens E.M."/>
            <person name="Foster-Nyarko E."/>
            <person name="Jarju S."/>
            <person name="Secka A."/>
            <person name="Antonio M."/>
            <person name="Oren A."/>
            <person name="Chaudhuri R.R."/>
            <person name="La Ragione R."/>
            <person name="Hildebrand F."/>
            <person name="Pallen M.J."/>
        </authorList>
    </citation>
    <scope>NUCLEOTIDE SEQUENCE</scope>
    <source>
        <strain evidence="3">CHK186-16707</strain>
    </source>
</reference>
<organism evidence="3 4">
    <name type="scientific">Candidatus Mailhella merdigallinarum</name>
    <dbReference type="NCBI Taxonomy" id="2838658"/>
    <lineage>
        <taxon>Bacteria</taxon>
        <taxon>Pseudomonadati</taxon>
        <taxon>Thermodesulfobacteriota</taxon>
        <taxon>Desulfovibrionia</taxon>
        <taxon>Desulfovibrionales</taxon>
        <taxon>Desulfovibrionaceae</taxon>
        <taxon>Mailhella</taxon>
    </lineage>
</organism>
<comment type="caution">
    <text evidence="3">The sequence shown here is derived from an EMBL/GenBank/DDBJ whole genome shotgun (WGS) entry which is preliminary data.</text>
</comment>
<dbReference type="PANTHER" id="PTHR21240">
    <property type="entry name" value="2-AMINO-3-CARBOXYLMUCONATE-6-SEMIALDEHYDE DECARBOXYLASE"/>
    <property type="match status" value="1"/>
</dbReference>
<dbReference type="InterPro" id="IPR032466">
    <property type="entry name" value="Metal_Hydrolase"/>
</dbReference>
<dbReference type="PANTHER" id="PTHR21240:SF19">
    <property type="entry name" value="CATALYTIC_ HYDROLASE"/>
    <property type="match status" value="1"/>
</dbReference>
<keyword evidence="1" id="KW-0456">Lyase</keyword>
<evidence type="ECO:0000256" key="1">
    <source>
        <dbReference type="ARBA" id="ARBA00023239"/>
    </source>
</evidence>
<dbReference type="Gene3D" id="3.20.20.140">
    <property type="entry name" value="Metal-dependent hydrolases"/>
    <property type="match status" value="1"/>
</dbReference>
<dbReference type="EMBL" id="DXAN01000017">
    <property type="protein sequence ID" value="HJA08621.1"/>
    <property type="molecule type" value="Genomic_DNA"/>
</dbReference>
<sequence length="276" mass="30772">MAFIDFRFRPCVKAVVDSILNNPAFSGFVANSGFGRGAVPTLEEEVALFKGLGGEKFIMNGRDCESVSKAASSNPGVLEAMRAFPDEIIGFYGVDPYKGMPAIKAFKRAVLEDGFAGASIDGDICRMALSDARFYPLYTMCCDLDVPIIMTTGPAPMPRVPMENTSPVHVDRVAADFPELRIVMSHAGWNFPQQALTTVFRNENVYMDISDMTMNMWMDFYVTNINSYLSEKVFFGSAHPFTHLSEALYVMKGYDFAEGVREKVMYENAKRFLRLP</sequence>
<dbReference type="SUPFAM" id="SSF51556">
    <property type="entry name" value="Metallo-dependent hydrolases"/>
    <property type="match status" value="1"/>
</dbReference>
<dbReference type="Proteomes" id="UP000824225">
    <property type="component" value="Unassembled WGS sequence"/>
</dbReference>
<proteinExistence type="predicted"/>
<dbReference type="GO" id="GO:0016831">
    <property type="term" value="F:carboxy-lyase activity"/>
    <property type="evidence" value="ECO:0007669"/>
    <property type="project" value="InterPro"/>
</dbReference>
<feature type="domain" description="Amidohydrolase-related" evidence="2">
    <location>
        <begin position="77"/>
        <end position="275"/>
    </location>
</feature>
<dbReference type="InterPro" id="IPR006680">
    <property type="entry name" value="Amidohydro-rel"/>
</dbReference>
<evidence type="ECO:0000259" key="2">
    <source>
        <dbReference type="Pfam" id="PF04909"/>
    </source>
</evidence>
<name>A0A9D2HEB3_9BACT</name>
<reference evidence="3" key="2">
    <citation type="submission" date="2021-04" db="EMBL/GenBank/DDBJ databases">
        <authorList>
            <person name="Gilroy R."/>
        </authorList>
    </citation>
    <scope>NUCLEOTIDE SEQUENCE</scope>
    <source>
        <strain evidence="3">CHK186-16707</strain>
    </source>
</reference>
<accession>A0A9D2HEB3</accession>
<dbReference type="InterPro" id="IPR032465">
    <property type="entry name" value="ACMSD"/>
</dbReference>
<evidence type="ECO:0000313" key="4">
    <source>
        <dbReference type="Proteomes" id="UP000824225"/>
    </source>
</evidence>
<dbReference type="AlphaFoldDB" id="A0A9D2HEB3"/>
<protein>
    <submittedName>
        <fullName evidence="3">Amidohydrolase family protein</fullName>
    </submittedName>
</protein>